<feature type="domain" description="BTB" evidence="8">
    <location>
        <begin position="30"/>
        <end position="95"/>
    </location>
</feature>
<dbReference type="GO" id="GO:0005694">
    <property type="term" value="C:chromosome"/>
    <property type="evidence" value="ECO:0007669"/>
    <property type="project" value="UniProtKB-ARBA"/>
</dbReference>
<keyword evidence="5" id="KW-0539">Nucleus</keyword>
<feature type="compositionally biased region" description="Low complexity" evidence="7">
    <location>
        <begin position="168"/>
        <end position="184"/>
    </location>
</feature>
<keyword evidence="1" id="KW-0479">Metal-binding</keyword>
<evidence type="ECO:0000313" key="10">
    <source>
        <dbReference type="Proteomes" id="UP000694843"/>
    </source>
</evidence>
<dbReference type="GeneID" id="108664648"/>
<dbReference type="SMART" id="SM00225">
    <property type="entry name" value="BTB"/>
    <property type="match status" value="1"/>
</dbReference>
<dbReference type="GO" id="GO:0006357">
    <property type="term" value="P:regulation of transcription by RNA polymerase II"/>
    <property type="evidence" value="ECO:0007669"/>
    <property type="project" value="TreeGrafter"/>
</dbReference>
<dbReference type="PANTHER" id="PTHR23110:SF109">
    <property type="entry name" value="FI07618P-RELATED"/>
    <property type="match status" value="1"/>
</dbReference>
<dbReference type="GO" id="GO:0003006">
    <property type="term" value="P:developmental process involved in reproduction"/>
    <property type="evidence" value="ECO:0007669"/>
    <property type="project" value="UniProtKB-ARBA"/>
</dbReference>
<evidence type="ECO:0000259" key="8">
    <source>
        <dbReference type="PROSITE" id="PS50097"/>
    </source>
</evidence>
<feature type="domain" description="C2H2-type" evidence="9">
    <location>
        <begin position="460"/>
        <end position="488"/>
    </location>
</feature>
<keyword evidence="10" id="KW-1185">Reference proteome</keyword>
<dbReference type="PROSITE" id="PS00028">
    <property type="entry name" value="ZINC_FINGER_C2H2_1"/>
    <property type="match status" value="1"/>
</dbReference>
<dbReference type="GO" id="GO:0048666">
    <property type="term" value="P:neuron development"/>
    <property type="evidence" value="ECO:0007669"/>
    <property type="project" value="UniProtKB-ARBA"/>
</dbReference>
<keyword evidence="3 6" id="KW-0863">Zinc-finger</keyword>
<evidence type="ECO:0000256" key="4">
    <source>
        <dbReference type="ARBA" id="ARBA00022833"/>
    </source>
</evidence>
<dbReference type="InterPro" id="IPR036236">
    <property type="entry name" value="Znf_C2H2_sf"/>
</dbReference>
<dbReference type="GO" id="GO:0005634">
    <property type="term" value="C:nucleus"/>
    <property type="evidence" value="ECO:0007669"/>
    <property type="project" value="TreeGrafter"/>
</dbReference>
<feature type="compositionally biased region" description="Basic and acidic residues" evidence="7">
    <location>
        <begin position="121"/>
        <end position="134"/>
    </location>
</feature>
<dbReference type="Gene3D" id="3.30.160.60">
    <property type="entry name" value="Classic Zinc Finger"/>
    <property type="match status" value="2"/>
</dbReference>
<evidence type="ECO:0000256" key="3">
    <source>
        <dbReference type="ARBA" id="ARBA00022771"/>
    </source>
</evidence>
<evidence type="ECO:0000259" key="9">
    <source>
        <dbReference type="PROSITE" id="PS50157"/>
    </source>
</evidence>
<dbReference type="InterPro" id="IPR013087">
    <property type="entry name" value="Znf_C2H2_type"/>
</dbReference>
<keyword evidence="4" id="KW-0862">Zinc</keyword>
<reference evidence="11" key="1">
    <citation type="submission" date="2025-08" db="UniProtKB">
        <authorList>
            <consortium name="RefSeq"/>
        </authorList>
    </citation>
    <scope>IDENTIFICATION</scope>
    <source>
        <tissue evidence="11">Whole organism</tissue>
    </source>
</reference>
<dbReference type="FunFam" id="3.30.160.60:FF:001732">
    <property type="entry name" value="Zgc:162936"/>
    <property type="match status" value="1"/>
</dbReference>
<keyword evidence="2" id="KW-0677">Repeat</keyword>
<dbReference type="PROSITE" id="PS50157">
    <property type="entry name" value="ZINC_FINGER_C2H2_2"/>
    <property type="match status" value="2"/>
</dbReference>
<feature type="compositionally biased region" description="Polar residues" evidence="7">
    <location>
        <begin position="239"/>
        <end position="249"/>
    </location>
</feature>
<proteinExistence type="predicted"/>
<dbReference type="InterPro" id="IPR000210">
    <property type="entry name" value="BTB/POZ_dom"/>
</dbReference>
<dbReference type="InterPro" id="IPR011333">
    <property type="entry name" value="SKP1/BTB/POZ_sf"/>
</dbReference>
<dbReference type="GO" id="GO:0008270">
    <property type="term" value="F:zinc ion binding"/>
    <property type="evidence" value="ECO:0007669"/>
    <property type="project" value="UniProtKB-KW"/>
</dbReference>
<dbReference type="GO" id="GO:0045893">
    <property type="term" value="P:positive regulation of DNA-templated transcription"/>
    <property type="evidence" value="ECO:0007669"/>
    <property type="project" value="UniProtKB-ARBA"/>
</dbReference>
<feature type="compositionally biased region" description="Low complexity" evidence="7">
    <location>
        <begin position="320"/>
        <end position="333"/>
    </location>
</feature>
<dbReference type="Gene3D" id="3.30.710.10">
    <property type="entry name" value="Potassium Channel Kv1.1, Chain A"/>
    <property type="match status" value="1"/>
</dbReference>
<dbReference type="GO" id="GO:0043565">
    <property type="term" value="F:sequence-specific DNA binding"/>
    <property type="evidence" value="ECO:0007669"/>
    <property type="project" value="UniProtKB-ARBA"/>
</dbReference>
<dbReference type="Proteomes" id="UP000694843">
    <property type="component" value="Unplaced"/>
</dbReference>
<dbReference type="AlphaFoldDB" id="A0A979FY46"/>
<gene>
    <name evidence="11" type="primary">LOC108664648</name>
</gene>
<sequence length="499" mass="54113">MEELLSLKWNNHRSTFIHVLGILRDKQLYTDATLACDGKFYSVHKLVLSTCSDYFSAMLDRTNCKSPVIVLKDIKCEDLEALLDYMYLGEVNVRQSDLATLIKAAECLRVKGLAVPDDEPPASKKRETQTRRNDPSSSPPAKRKRRNDVVDDGRDDVRPARVDRRRSSSPARSSSRPKSPAISSTPLSPVNHHRSTPQKQQSSSNSDHHAVESSPKTSHSVAGGGGGTDDGALGDPVHSSESTNNQAYASDQVEPYVKVEMDDGSGADLEAYDLSNDGAFKEEGEDGGGSTTGDGGGDLSNDLPEFLQQATGPMAGGAFGHSSFSGSTSFQPGDLAGWQGDGSNVGFPHLNFSSAESASQQNAPGVMSSADLINTERKHLGRRDRPKGHLATDEYETSCESFAASRNDSALLANDGVSGDVLSPTSSEARKQICLFCGRDLYFASRLREHMRTHTGERPYQCNFCSYRATQSGSLTRHIKTVHQKDQLSLEDLQSFMSP</sequence>
<evidence type="ECO:0000256" key="2">
    <source>
        <dbReference type="ARBA" id="ARBA00022737"/>
    </source>
</evidence>
<dbReference type="Pfam" id="PF13909">
    <property type="entry name" value="zf-H2C2_5"/>
    <property type="match status" value="1"/>
</dbReference>
<dbReference type="SUPFAM" id="SSF57667">
    <property type="entry name" value="beta-beta-alpha zinc fingers"/>
    <property type="match status" value="1"/>
</dbReference>
<protein>
    <submittedName>
        <fullName evidence="11">B-cell lymphoma/leukemia 11B isoform X15</fullName>
    </submittedName>
</protein>
<dbReference type="SUPFAM" id="SSF54695">
    <property type="entry name" value="POZ domain"/>
    <property type="match status" value="1"/>
</dbReference>
<dbReference type="PANTHER" id="PTHR23110">
    <property type="entry name" value="BTB DOMAIN TRANSCRIPTION FACTOR"/>
    <property type="match status" value="1"/>
</dbReference>
<feature type="region of interest" description="Disordered" evidence="7">
    <location>
        <begin position="114"/>
        <end position="255"/>
    </location>
</feature>
<evidence type="ECO:0000256" key="1">
    <source>
        <dbReference type="ARBA" id="ARBA00022723"/>
    </source>
</evidence>
<feature type="compositionally biased region" description="Gly residues" evidence="7">
    <location>
        <begin position="287"/>
        <end position="298"/>
    </location>
</feature>
<evidence type="ECO:0000313" key="11">
    <source>
        <dbReference type="RefSeq" id="XP_047741757.1"/>
    </source>
</evidence>
<dbReference type="CDD" id="cd18315">
    <property type="entry name" value="BTB_POZ_BAB-like"/>
    <property type="match status" value="1"/>
</dbReference>
<dbReference type="GO" id="GO:0048513">
    <property type="term" value="P:animal organ development"/>
    <property type="evidence" value="ECO:0007669"/>
    <property type="project" value="UniProtKB-ARBA"/>
</dbReference>
<evidence type="ECO:0000256" key="6">
    <source>
        <dbReference type="PROSITE-ProRule" id="PRU00042"/>
    </source>
</evidence>
<dbReference type="RefSeq" id="XP_047741757.1">
    <property type="nucleotide sequence ID" value="XM_047885801.1"/>
</dbReference>
<organism evidence="10 11">
    <name type="scientific">Hyalella azteca</name>
    <name type="common">Amphipod</name>
    <dbReference type="NCBI Taxonomy" id="294128"/>
    <lineage>
        <taxon>Eukaryota</taxon>
        <taxon>Metazoa</taxon>
        <taxon>Ecdysozoa</taxon>
        <taxon>Arthropoda</taxon>
        <taxon>Crustacea</taxon>
        <taxon>Multicrustacea</taxon>
        <taxon>Malacostraca</taxon>
        <taxon>Eumalacostraca</taxon>
        <taxon>Peracarida</taxon>
        <taxon>Amphipoda</taxon>
        <taxon>Senticaudata</taxon>
        <taxon>Talitrida</taxon>
        <taxon>Talitroidea</taxon>
        <taxon>Hyalellidae</taxon>
        <taxon>Hyalella</taxon>
    </lineage>
</organism>
<feature type="region of interest" description="Disordered" evidence="7">
    <location>
        <begin position="278"/>
        <end position="342"/>
    </location>
</feature>
<dbReference type="InterPro" id="IPR051095">
    <property type="entry name" value="Dros_DevTransReg"/>
</dbReference>
<evidence type="ECO:0000256" key="7">
    <source>
        <dbReference type="SAM" id="MobiDB-lite"/>
    </source>
</evidence>
<name>A0A979FY46_HYAAZ</name>
<evidence type="ECO:0000256" key="5">
    <source>
        <dbReference type="ARBA" id="ARBA00023242"/>
    </source>
</evidence>
<accession>A0A979FY46</accession>
<feature type="domain" description="C2H2-type" evidence="9">
    <location>
        <begin position="432"/>
        <end position="459"/>
    </location>
</feature>
<dbReference type="SMART" id="SM00355">
    <property type="entry name" value="ZnF_C2H2"/>
    <property type="match status" value="2"/>
</dbReference>
<feature type="compositionally biased region" description="Basic and acidic residues" evidence="7">
    <location>
        <begin position="147"/>
        <end position="166"/>
    </location>
</feature>
<dbReference type="Pfam" id="PF00651">
    <property type="entry name" value="BTB"/>
    <property type="match status" value="1"/>
</dbReference>
<dbReference type="PROSITE" id="PS50097">
    <property type="entry name" value="BTB"/>
    <property type="match status" value="1"/>
</dbReference>